<keyword evidence="2 5" id="KW-0808">Transferase</keyword>
<name>A0A2W7NKA9_9RHOB</name>
<reference evidence="5 6" key="1">
    <citation type="submission" date="2018-06" db="EMBL/GenBank/DDBJ databases">
        <title>Genomic Encyclopedia of Archaeal and Bacterial Type Strains, Phase II (KMG-II): from individual species to whole genera.</title>
        <authorList>
            <person name="Goeker M."/>
        </authorList>
    </citation>
    <scope>NUCLEOTIDE SEQUENCE [LARGE SCALE GENOMIC DNA]</scope>
    <source>
        <strain evidence="5 6">DSM 22009</strain>
    </source>
</reference>
<dbReference type="SUPFAM" id="SSF51161">
    <property type="entry name" value="Trimeric LpxA-like enzymes"/>
    <property type="match status" value="1"/>
</dbReference>
<dbReference type="PROSITE" id="PS00101">
    <property type="entry name" value="HEXAPEP_TRANSFERASES"/>
    <property type="match status" value="1"/>
</dbReference>
<evidence type="ECO:0000256" key="2">
    <source>
        <dbReference type="ARBA" id="ARBA00022679"/>
    </source>
</evidence>
<comment type="caution">
    <text evidence="5">The sequence shown here is derived from an EMBL/GenBank/DDBJ whole genome shotgun (WGS) entry which is preliminary data.</text>
</comment>
<keyword evidence="3" id="KW-0677">Repeat</keyword>
<gene>
    <name evidence="5" type="ORF">LX81_01766</name>
</gene>
<evidence type="ECO:0000256" key="4">
    <source>
        <dbReference type="ARBA" id="ARBA00023315"/>
    </source>
</evidence>
<dbReference type="InterPro" id="IPR050179">
    <property type="entry name" value="Trans_hexapeptide_repeat"/>
</dbReference>
<accession>A0A2W7NKA9</accession>
<proteinExistence type="inferred from homology"/>
<dbReference type="Gene3D" id="2.160.10.10">
    <property type="entry name" value="Hexapeptide repeat proteins"/>
    <property type="match status" value="1"/>
</dbReference>
<evidence type="ECO:0000256" key="3">
    <source>
        <dbReference type="ARBA" id="ARBA00022737"/>
    </source>
</evidence>
<evidence type="ECO:0000313" key="6">
    <source>
        <dbReference type="Proteomes" id="UP000248916"/>
    </source>
</evidence>
<dbReference type="InterPro" id="IPR011004">
    <property type="entry name" value="Trimer_LpxA-like_sf"/>
</dbReference>
<evidence type="ECO:0000313" key="5">
    <source>
        <dbReference type="EMBL" id="PZX17134.1"/>
    </source>
</evidence>
<dbReference type="PANTHER" id="PTHR43300:SF12">
    <property type="entry name" value="CHLORAMPHENICOL ACETYLTRANSFERASE"/>
    <property type="match status" value="1"/>
</dbReference>
<dbReference type="OrthoDB" id="9815592at2"/>
<keyword evidence="6" id="KW-1185">Reference proteome</keyword>
<dbReference type="CDD" id="cd03349">
    <property type="entry name" value="LbH_XAT"/>
    <property type="match status" value="1"/>
</dbReference>
<dbReference type="InterPro" id="IPR018357">
    <property type="entry name" value="Hexapep_transf_CS"/>
</dbReference>
<comment type="similarity">
    <text evidence="1">Belongs to the transferase hexapeptide repeat family.</text>
</comment>
<dbReference type="RefSeq" id="WP_111536906.1">
    <property type="nucleotide sequence ID" value="NZ_QKZL01000005.1"/>
</dbReference>
<organism evidence="5 6">
    <name type="scientific">Palleronia aestuarii</name>
    <dbReference type="NCBI Taxonomy" id="568105"/>
    <lineage>
        <taxon>Bacteria</taxon>
        <taxon>Pseudomonadati</taxon>
        <taxon>Pseudomonadota</taxon>
        <taxon>Alphaproteobacteria</taxon>
        <taxon>Rhodobacterales</taxon>
        <taxon>Roseobacteraceae</taxon>
        <taxon>Palleronia</taxon>
    </lineage>
</organism>
<dbReference type="Proteomes" id="UP000248916">
    <property type="component" value="Unassembled WGS sequence"/>
</dbReference>
<dbReference type="PANTHER" id="PTHR43300">
    <property type="entry name" value="ACETYLTRANSFERASE"/>
    <property type="match status" value="1"/>
</dbReference>
<dbReference type="GO" id="GO:0016746">
    <property type="term" value="F:acyltransferase activity"/>
    <property type="evidence" value="ECO:0007669"/>
    <property type="project" value="UniProtKB-KW"/>
</dbReference>
<dbReference type="AlphaFoldDB" id="A0A2W7NKA9"/>
<keyword evidence="4" id="KW-0012">Acyltransferase</keyword>
<dbReference type="EMBL" id="QKZL01000005">
    <property type="protein sequence ID" value="PZX17134.1"/>
    <property type="molecule type" value="Genomic_DNA"/>
</dbReference>
<sequence length="265" mass="28158">MPQITIDLARADYRALAAHGLKLAGLGQTGRLDAASRFEGPTSVLAGVTPGAFLDIGAFCNLSGGTLNNLRVGPYCSIAAGVVTGTHEHPSDWLTTSRTGYYPEVNGWDRLMAPERLAEIAAKRRPFPASCPVTTLGPDVWIGQGAFLKSGITVGTGAIIGARATVVKDVPPYAIVVGTPGRVLRLRFPEPVIERLLASQWWRYSIYDLFDAPMDDIERALDVIEDLIAKVRVAPHEGPVVTAADLADPATLLARLAPVPLAESA</sequence>
<evidence type="ECO:0000256" key="1">
    <source>
        <dbReference type="ARBA" id="ARBA00007274"/>
    </source>
</evidence>
<protein>
    <submittedName>
        <fullName evidence="5">Transferase family hexapeptide repeat protein</fullName>
    </submittedName>
</protein>